<dbReference type="AlphaFoldDB" id="A0A4S4L8Y4"/>
<sequence length="499" mass="54367">MSYSLPLPPPRIRHLVAGVLHRTDAPLFPTTSTSPGHFDLYPAHDEQCRRIRLEHLYLCHAAVSVFLVYVFEVRCRSGSWCQDSGGTRVGGVGDEIGDGGGESSSVSSAAVGLGRTYHRITIKVQHNIKVEVKRRRSVIKAGCHPFHLLQPTCDGGIDIYHHTLLPPTHIPTIHSLVHCQHCPPNPSILYPPTADTLASSHSTLIPPPSPIPPTLLDSTRRVSHMIGYPPSSFITIFCLPPRRGRGDKDGKNDENGMEGMTTTMTRTRMTTTLTSTLTAKATILGEQEEEGTRAAMTTRVTGKYKGTNGSSQDGPNRPHPVLQPTRHDNGIGIHHVAIYLSYLLSSLGSPATTYSSLTTLKGSDFAKITSSSAGGSPSAADTVRDAVMALHVPIMGSTSVAILPQPSPSRTPSLRQRRHRCQSPYTRLLCRTPLVVVASSQAPKSKASCACLPLLHGPYGSLLLPPWLVSFYFCISRSYTFFRHLINPLVRELSFSRIY</sequence>
<gene>
    <name evidence="2" type="ORF">EW146_g9305</name>
</gene>
<protein>
    <submittedName>
        <fullName evidence="2">Uncharacterized protein</fullName>
    </submittedName>
</protein>
<accession>A0A4S4L8Y4</accession>
<name>A0A4S4L8Y4_9AGAM</name>
<keyword evidence="3" id="KW-1185">Reference proteome</keyword>
<dbReference type="Proteomes" id="UP000310158">
    <property type="component" value="Unassembled WGS sequence"/>
</dbReference>
<proteinExistence type="predicted"/>
<dbReference type="EMBL" id="SGPL01000774">
    <property type="protein sequence ID" value="THH07491.1"/>
    <property type="molecule type" value="Genomic_DNA"/>
</dbReference>
<evidence type="ECO:0000256" key="1">
    <source>
        <dbReference type="SAM" id="MobiDB-lite"/>
    </source>
</evidence>
<organism evidence="2 3">
    <name type="scientific">Bondarzewia mesenterica</name>
    <dbReference type="NCBI Taxonomy" id="1095465"/>
    <lineage>
        <taxon>Eukaryota</taxon>
        <taxon>Fungi</taxon>
        <taxon>Dikarya</taxon>
        <taxon>Basidiomycota</taxon>
        <taxon>Agaricomycotina</taxon>
        <taxon>Agaricomycetes</taxon>
        <taxon>Russulales</taxon>
        <taxon>Bondarzewiaceae</taxon>
        <taxon>Bondarzewia</taxon>
    </lineage>
</organism>
<comment type="caution">
    <text evidence="2">The sequence shown here is derived from an EMBL/GenBank/DDBJ whole genome shotgun (WGS) entry which is preliminary data.</text>
</comment>
<reference evidence="2 3" key="1">
    <citation type="submission" date="2019-02" db="EMBL/GenBank/DDBJ databases">
        <title>Genome sequencing of the rare red list fungi Bondarzewia mesenterica.</title>
        <authorList>
            <person name="Buettner E."/>
            <person name="Kellner H."/>
        </authorList>
    </citation>
    <scope>NUCLEOTIDE SEQUENCE [LARGE SCALE GENOMIC DNA]</scope>
    <source>
        <strain evidence="2 3">DSM 108281</strain>
    </source>
</reference>
<evidence type="ECO:0000313" key="2">
    <source>
        <dbReference type="EMBL" id="THH07491.1"/>
    </source>
</evidence>
<evidence type="ECO:0000313" key="3">
    <source>
        <dbReference type="Proteomes" id="UP000310158"/>
    </source>
</evidence>
<feature type="region of interest" description="Disordered" evidence="1">
    <location>
        <begin position="302"/>
        <end position="323"/>
    </location>
</feature>